<dbReference type="KEGG" id="mec:Q7C_2187"/>
<dbReference type="CDD" id="cd07756">
    <property type="entry name" value="CYTH-like_Pase_CHAD"/>
    <property type="match status" value="1"/>
</dbReference>
<accession>I1YK80</accession>
<evidence type="ECO:0000313" key="3">
    <source>
        <dbReference type="Proteomes" id="UP000009145"/>
    </source>
</evidence>
<dbReference type="GO" id="GO:0004016">
    <property type="term" value="F:adenylate cyclase activity"/>
    <property type="evidence" value="ECO:0007669"/>
    <property type="project" value="UniProtKB-EC"/>
</dbReference>
<name>I1YK80_METFJ</name>
<evidence type="ECO:0000259" key="1">
    <source>
        <dbReference type="PROSITE" id="PS51707"/>
    </source>
</evidence>
<dbReference type="InterPro" id="IPR039013">
    <property type="entry name" value="YgiF"/>
</dbReference>
<dbReference type="RefSeq" id="WP_014704742.1">
    <property type="nucleotide sequence ID" value="NC_017856.1"/>
</dbReference>
<dbReference type="Proteomes" id="UP000009145">
    <property type="component" value="Chromosome"/>
</dbReference>
<dbReference type="PANTHER" id="PTHR39569:SF1">
    <property type="entry name" value="INORGANIC TRIPHOSPHATASE"/>
    <property type="match status" value="1"/>
</dbReference>
<dbReference type="PATRIC" id="fig|754477.3.peg.2154"/>
<gene>
    <name evidence="2" type="ordered locus">Q7C_2187</name>
</gene>
<dbReference type="Gene3D" id="2.40.320.10">
    <property type="entry name" value="Hypothetical Protein Pfu-838710-001"/>
    <property type="match status" value="1"/>
</dbReference>
<evidence type="ECO:0000313" key="2">
    <source>
        <dbReference type="EMBL" id="AFJ03323.1"/>
    </source>
</evidence>
<dbReference type="InterPro" id="IPR033469">
    <property type="entry name" value="CYTH-like_dom_sf"/>
</dbReference>
<proteinExistence type="predicted"/>
<dbReference type="InterPro" id="IPR023577">
    <property type="entry name" value="CYTH_domain"/>
</dbReference>
<protein>
    <submittedName>
        <fullName evidence="2">Adenylate cyclase</fullName>
        <ecNumber evidence="2">4.6.1.1</ecNumber>
    </submittedName>
</protein>
<feature type="domain" description="CYTH" evidence="1">
    <location>
        <begin position="2"/>
        <end position="203"/>
    </location>
</feature>
<keyword evidence="2" id="KW-0456">Lyase</keyword>
<dbReference type="EMBL" id="CP003380">
    <property type="protein sequence ID" value="AFJ03323.1"/>
    <property type="molecule type" value="Genomic_DNA"/>
</dbReference>
<dbReference type="Pfam" id="PF01928">
    <property type="entry name" value="CYTH"/>
    <property type="match status" value="1"/>
</dbReference>
<organism evidence="2 3">
    <name type="scientific">Methylophaga frappieri (strain ATCC BAA-2434 / DSM 25690 / JAM7)</name>
    <dbReference type="NCBI Taxonomy" id="754477"/>
    <lineage>
        <taxon>Bacteria</taxon>
        <taxon>Pseudomonadati</taxon>
        <taxon>Pseudomonadota</taxon>
        <taxon>Gammaproteobacteria</taxon>
        <taxon>Thiotrichales</taxon>
        <taxon>Piscirickettsiaceae</taxon>
        <taxon>Methylophaga</taxon>
    </lineage>
</organism>
<dbReference type="OrthoDB" id="3034217at2"/>
<reference evidence="2 3" key="1">
    <citation type="journal article" date="2012" name="J. Bacteriol.">
        <title>Complete genome sequences of Methylophaga sp. strain JAM1 and Methylophaga sp. strain JAM7.</title>
        <authorList>
            <person name="Villeneuve C."/>
            <person name="Martineau C."/>
            <person name="Mauffrey F."/>
            <person name="Villemur R."/>
        </authorList>
    </citation>
    <scope>NUCLEOTIDE SEQUENCE [LARGE SCALE GENOMIC DNA]</scope>
    <source>
        <strain evidence="2 3">JAM7</strain>
    </source>
</reference>
<dbReference type="SUPFAM" id="SSF55154">
    <property type="entry name" value="CYTH-like phosphatases"/>
    <property type="match status" value="1"/>
</dbReference>
<dbReference type="GO" id="GO:0050355">
    <property type="term" value="F:inorganic triphosphate phosphatase activity"/>
    <property type="evidence" value="ECO:0007669"/>
    <property type="project" value="InterPro"/>
</dbReference>
<dbReference type="eggNOG" id="COG3025">
    <property type="taxonomic scope" value="Bacteria"/>
</dbReference>
<dbReference type="PROSITE" id="PS51707">
    <property type="entry name" value="CYTH"/>
    <property type="match status" value="1"/>
</dbReference>
<keyword evidence="3" id="KW-1185">Reference proteome</keyword>
<dbReference type="EC" id="4.6.1.1" evidence="2"/>
<dbReference type="STRING" id="754477.Q7C_2187"/>
<dbReference type="GO" id="GO:0046872">
    <property type="term" value="F:metal ion binding"/>
    <property type="evidence" value="ECO:0007669"/>
    <property type="project" value="TreeGrafter"/>
</dbReference>
<dbReference type="AlphaFoldDB" id="I1YK80"/>
<dbReference type="SMART" id="SM01118">
    <property type="entry name" value="CYTH"/>
    <property type="match status" value="1"/>
</dbReference>
<sequence length="205" mass="23474">MSLEQEIKLAVLQDTEIDLAALDWLQSSVTKQKTQALRTDYYDTPEFTLRDQRIALRLRQVEGQWVQTVKTAGQVKAGLHQREEWDQPLLTGEFDQALLRQTPLAPIVDDPGKWRRLGCIFSTQFTRVTWDLQIDDTLVELAYDRGWVKAGGRQTPIHEIELELRHGELTVLSTLAQQLKTALPLRDNPVNKAQLGYDLLMPAKD</sequence>
<dbReference type="HOGENOM" id="CLU_040400_2_1_6"/>
<dbReference type="PANTHER" id="PTHR39569">
    <property type="entry name" value="INORGANIC TRIPHOSPHATASE"/>
    <property type="match status" value="1"/>
</dbReference>